<dbReference type="GO" id="GO:0050660">
    <property type="term" value="F:flavin adenine dinucleotide binding"/>
    <property type="evidence" value="ECO:0007669"/>
    <property type="project" value="InterPro"/>
</dbReference>
<dbReference type="AlphaFoldDB" id="A0A2U1NZX8"/>
<accession>A0A2U1NZX8</accession>
<proteinExistence type="predicted"/>
<dbReference type="Proteomes" id="UP000245207">
    <property type="component" value="Unassembled WGS sequence"/>
</dbReference>
<name>A0A2U1NZX8_ARTAN</name>
<dbReference type="EMBL" id="PKPP01001904">
    <property type="protein sequence ID" value="PWA79056.1"/>
    <property type="molecule type" value="Genomic_DNA"/>
</dbReference>
<gene>
    <name evidence="4" type="ORF">CTI12_AA105150</name>
</gene>
<dbReference type="OrthoDB" id="407275at2759"/>
<feature type="domain" description="Berberine/berberine-like" evidence="3">
    <location>
        <begin position="154"/>
        <end position="205"/>
    </location>
</feature>
<dbReference type="STRING" id="35608.A0A2U1NZX8"/>
<evidence type="ECO:0000313" key="5">
    <source>
        <dbReference type="Proteomes" id="UP000245207"/>
    </source>
</evidence>
<keyword evidence="1" id="KW-0285">Flavoprotein</keyword>
<dbReference type="Gene3D" id="3.40.462.20">
    <property type="match status" value="1"/>
</dbReference>
<evidence type="ECO:0000256" key="1">
    <source>
        <dbReference type="ARBA" id="ARBA00022630"/>
    </source>
</evidence>
<dbReference type="Gene3D" id="3.30.465.10">
    <property type="match status" value="2"/>
</dbReference>
<dbReference type="InterPro" id="IPR012951">
    <property type="entry name" value="BBE"/>
</dbReference>
<protein>
    <submittedName>
        <fullName evidence="4">Berberine/berberine-like, FAD-binding, type 2</fullName>
    </submittedName>
</protein>
<keyword evidence="2" id="KW-0274">FAD</keyword>
<reference evidence="4 5" key="1">
    <citation type="journal article" date="2018" name="Mol. Plant">
        <title>The genome of Artemisia annua provides insight into the evolution of Asteraceae family and artemisinin biosynthesis.</title>
        <authorList>
            <person name="Shen Q."/>
            <person name="Zhang L."/>
            <person name="Liao Z."/>
            <person name="Wang S."/>
            <person name="Yan T."/>
            <person name="Shi P."/>
            <person name="Liu M."/>
            <person name="Fu X."/>
            <person name="Pan Q."/>
            <person name="Wang Y."/>
            <person name="Lv Z."/>
            <person name="Lu X."/>
            <person name="Zhang F."/>
            <person name="Jiang W."/>
            <person name="Ma Y."/>
            <person name="Chen M."/>
            <person name="Hao X."/>
            <person name="Li L."/>
            <person name="Tang Y."/>
            <person name="Lv G."/>
            <person name="Zhou Y."/>
            <person name="Sun X."/>
            <person name="Brodelius P.E."/>
            <person name="Rose J.K.C."/>
            <person name="Tang K."/>
        </authorList>
    </citation>
    <scope>NUCLEOTIDE SEQUENCE [LARGE SCALE GENOMIC DNA]</scope>
    <source>
        <strain evidence="5">cv. Huhao1</strain>
        <tissue evidence="4">Leaf</tissue>
    </source>
</reference>
<keyword evidence="5" id="KW-1185">Reference proteome</keyword>
<dbReference type="GO" id="GO:0016491">
    <property type="term" value="F:oxidoreductase activity"/>
    <property type="evidence" value="ECO:0007669"/>
    <property type="project" value="InterPro"/>
</dbReference>
<sequence length="209" mass="23932">MNAPDTVFNPNSTQFASTLQLTAVNLRLSTPTTPKAVSYNHPFDICTCTICIESEHEVVDMTMLEYHNIIYFIKSSFVVLDLKQLRTININPAKKTAWVDSGATVEPIPKEKVPKIWKWFLEDDSPLLIMDPYGGMMDKIQETSIPHSHRKWDLDLGQNKNANATIFSEALKWGNQYYGNNFKRLAMVKVVVDPQHFFYHEQSIPPQKA</sequence>
<dbReference type="InterPro" id="IPR016169">
    <property type="entry name" value="FAD-bd_PCMH_sub2"/>
</dbReference>
<evidence type="ECO:0000259" key="3">
    <source>
        <dbReference type="Pfam" id="PF08031"/>
    </source>
</evidence>
<dbReference type="PANTHER" id="PTHR32448">
    <property type="entry name" value="OS08G0158400 PROTEIN"/>
    <property type="match status" value="1"/>
</dbReference>
<evidence type="ECO:0000313" key="4">
    <source>
        <dbReference type="EMBL" id="PWA79056.1"/>
    </source>
</evidence>
<comment type="caution">
    <text evidence="4">The sequence shown here is derived from an EMBL/GenBank/DDBJ whole genome shotgun (WGS) entry which is preliminary data.</text>
</comment>
<dbReference type="Pfam" id="PF08031">
    <property type="entry name" value="BBE"/>
    <property type="match status" value="1"/>
</dbReference>
<evidence type="ECO:0000256" key="2">
    <source>
        <dbReference type="ARBA" id="ARBA00022827"/>
    </source>
</evidence>
<organism evidence="4 5">
    <name type="scientific">Artemisia annua</name>
    <name type="common">Sweet wormwood</name>
    <dbReference type="NCBI Taxonomy" id="35608"/>
    <lineage>
        <taxon>Eukaryota</taxon>
        <taxon>Viridiplantae</taxon>
        <taxon>Streptophyta</taxon>
        <taxon>Embryophyta</taxon>
        <taxon>Tracheophyta</taxon>
        <taxon>Spermatophyta</taxon>
        <taxon>Magnoliopsida</taxon>
        <taxon>eudicotyledons</taxon>
        <taxon>Gunneridae</taxon>
        <taxon>Pentapetalae</taxon>
        <taxon>asterids</taxon>
        <taxon>campanulids</taxon>
        <taxon>Asterales</taxon>
        <taxon>Asteraceae</taxon>
        <taxon>Asteroideae</taxon>
        <taxon>Anthemideae</taxon>
        <taxon>Artemisiinae</taxon>
        <taxon>Artemisia</taxon>
    </lineage>
</organism>